<evidence type="ECO:0000313" key="2">
    <source>
        <dbReference type="Proteomes" id="UP000475037"/>
    </source>
</evidence>
<feature type="non-terminal residue" evidence="1">
    <location>
        <position position="1"/>
    </location>
</feature>
<organism evidence="1 2">
    <name type="scientific">Crocuta crocuta</name>
    <name type="common">Spotted hyena</name>
    <dbReference type="NCBI Taxonomy" id="9678"/>
    <lineage>
        <taxon>Eukaryota</taxon>
        <taxon>Metazoa</taxon>
        <taxon>Chordata</taxon>
        <taxon>Craniata</taxon>
        <taxon>Vertebrata</taxon>
        <taxon>Euteleostomi</taxon>
        <taxon>Mammalia</taxon>
        <taxon>Eutheria</taxon>
        <taxon>Laurasiatheria</taxon>
        <taxon>Carnivora</taxon>
        <taxon>Feliformia</taxon>
        <taxon>Hyaenidae</taxon>
        <taxon>Crocuta</taxon>
    </lineage>
</organism>
<comment type="caution">
    <text evidence="1">The sequence shown here is derived from an EMBL/GenBank/DDBJ whole genome shotgun (WGS) entry which is preliminary data.</text>
</comment>
<gene>
    <name evidence="1" type="ORF">FOF47_R05856</name>
</gene>
<evidence type="ECO:0000313" key="1">
    <source>
        <dbReference type="EMBL" id="KAF0876904.1"/>
    </source>
</evidence>
<dbReference type="EMBL" id="VOAJ01004661">
    <property type="protein sequence ID" value="KAF0876904.1"/>
    <property type="molecule type" value="Genomic_DNA"/>
</dbReference>
<sequence>LREWNTQKTNNPMKKWAEDMNRHFSKEDIQMANRHMNRCSMSLIIRAIQIKTTLRYHLIPVRVAKMNNSGNNRCWQGCGEMGILLHCWWECKLVQLLWKTMEIENDKAEILQLGVCPEKIKTLMKKDTCAPPFTAALFTIAKIWKQPKFPSRNEWIRKMWYIHTIEYYSPIKKNEILPSVTTWMDLEGIMLSEISQRKTNTALFHLYVEFK</sequence>
<dbReference type="AlphaFoldDB" id="A0A6G1AMS4"/>
<keyword evidence="2" id="KW-1185">Reference proteome</keyword>
<name>A0A6G1AMS4_CROCR</name>
<accession>A0A6G1AMS4</accession>
<dbReference type="Proteomes" id="UP000475037">
    <property type="component" value="Unassembled WGS sequence"/>
</dbReference>
<reference evidence="1 2" key="1">
    <citation type="submission" date="2019-11" db="EMBL/GenBank/DDBJ databases">
        <authorList>
            <person name="Yang C."/>
            <person name="Li F."/>
        </authorList>
    </citation>
    <scope>NUCLEOTIDE SEQUENCE [LARGE SCALE GENOMIC DNA]</scope>
    <source>
        <strain evidence="1">KB4526</strain>
        <tissue evidence="1">Muscle</tissue>
    </source>
</reference>
<feature type="non-terminal residue" evidence="1">
    <location>
        <position position="211"/>
    </location>
</feature>
<protein>
    <submittedName>
        <fullName evidence="1">LORF2 protein</fullName>
    </submittedName>
</protein>
<proteinExistence type="predicted"/>